<reference evidence="2 3" key="1">
    <citation type="submission" date="2021-02" db="EMBL/GenBank/DDBJ databases">
        <title>De Novo genome assembly of isolated myxobacteria.</title>
        <authorList>
            <person name="Stevens D.C."/>
        </authorList>
    </citation>
    <scope>NUCLEOTIDE SEQUENCE [LARGE SCALE GENOMIC DNA]</scope>
    <source>
        <strain evidence="3">SCPEA02</strain>
    </source>
</reference>
<feature type="region of interest" description="Disordered" evidence="1">
    <location>
        <begin position="1"/>
        <end position="57"/>
    </location>
</feature>
<name>A0ABX7NZI4_9BACT</name>
<feature type="region of interest" description="Disordered" evidence="1">
    <location>
        <begin position="530"/>
        <end position="560"/>
    </location>
</feature>
<organism evidence="2 3">
    <name type="scientific">Pyxidicoccus parkwayensis</name>
    <dbReference type="NCBI Taxonomy" id="2813578"/>
    <lineage>
        <taxon>Bacteria</taxon>
        <taxon>Pseudomonadati</taxon>
        <taxon>Myxococcota</taxon>
        <taxon>Myxococcia</taxon>
        <taxon>Myxococcales</taxon>
        <taxon>Cystobacterineae</taxon>
        <taxon>Myxococcaceae</taxon>
        <taxon>Pyxidicoccus</taxon>
    </lineage>
</organism>
<dbReference type="RefSeq" id="WP_206725911.1">
    <property type="nucleotide sequence ID" value="NZ_CP071090.1"/>
</dbReference>
<evidence type="ECO:0000313" key="2">
    <source>
        <dbReference type="EMBL" id="QSQ24345.1"/>
    </source>
</evidence>
<accession>A0ABX7NZI4</accession>
<protein>
    <submittedName>
        <fullName evidence="2">Uncharacterized protein</fullName>
    </submittedName>
</protein>
<evidence type="ECO:0000313" key="3">
    <source>
        <dbReference type="Proteomes" id="UP000662747"/>
    </source>
</evidence>
<sequence>MEENEDEDEIDERSDEDGGSRGMGRKRGREEPYERKVQRVEPVERRAEENDPPSEEAIVFREGRTTLRDRRPLRWIIHPGHLAGDGWHIVAALLVEPELRVAIVVLTEIRALWMARGSFEAFLPRALERLTELHDTAPAPSTIAKQRKKRGYNAAGLHHRAIRHWAETTALLESIAESGISFERIVLVPGLECWEEIDNPYLPARRLVEENNALVGIQPGDFVGMTQASTSCVARWLHVSRGNTIDLLRLRLAPVTMDGATEAIANALRAHLARVPRGYRVLVVMMRKADENRQHNTTLAIFQQLLELVRSINTRESGYYILPLGGSAARTHSDETGVPIPSADCILPPFNMFSLLEQLDRRAEPARTTRSLVAEFWRVLAGMENVCLFGGRSGSLDIAAFMGVRRIYCFDVLQMKESFVVTDAPGDWAADDGNIRLFLTWRLMTIGFLDHQTHLLAPDSVRAFLAGQDQDPAALGRTVLPDLGYDEVFRVARANELTAVSNAGVITSSRRRWALLMYLATQFPSIEAFFPGQGGGAPTPPPGPAPYDLDADATERQSRNTCGVRASWNAGAYAAGRRDALTRGFIYAEEDELPIDSSSDDIRESLDERQSDVSIVESTPDLAALVTGYRNHDFVGEQIEALTPVQRLLPLVQFAARERPAATFVLNTRANGANSLSAARGGLHWIAVHVTRDGTGRLQFRFADSAGHGREHYRTLFDRLHAILH</sequence>
<feature type="compositionally biased region" description="Acidic residues" evidence="1">
    <location>
        <begin position="1"/>
        <end position="17"/>
    </location>
</feature>
<keyword evidence="3" id="KW-1185">Reference proteome</keyword>
<evidence type="ECO:0000256" key="1">
    <source>
        <dbReference type="SAM" id="MobiDB-lite"/>
    </source>
</evidence>
<dbReference type="Proteomes" id="UP000662747">
    <property type="component" value="Chromosome"/>
</dbReference>
<feature type="compositionally biased region" description="Basic and acidic residues" evidence="1">
    <location>
        <begin position="28"/>
        <end position="49"/>
    </location>
</feature>
<gene>
    <name evidence="2" type="ORF">JY651_05110</name>
</gene>
<proteinExistence type="predicted"/>
<dbReference type="EMBL" id="CP071090">
    <property type="protein sequence ID" value="QSQ24345.1"/>
    <property type="molecule type" value="Genomic_DNA"/>
</dbReference>